<reference evidence="1 2" key="1">
    <citation type="submission" date="2020-08" db="EMBL/GenBank/DDBJ databases">
        <title>A Genomic Blueprint of the Chicken Gut Microbiome.</title>
        <authorList>
            <person name="Gilroy R."/>
            <person name="Ravi A."/>
            <person name="Getino M."/>
            <person name="Pursley I."/>
            <person name="Horton D.L."/>
            <person name="Alikhan N.-F."/>
            <person name="Baker D."/>
            <person name="Gharbi K."/>
            <person name="Hall N."/>
            <person name="Watson M."/>
            <person name="Adriaenssens E.M."/>
            <person name="Foster-Nyarko E."/>
            <person name="Jarju S."/>
            <person name="Secka A."/>
            <person name="Antonio M."/>
            <person name="Oren A."/>
            <person name="Chaudhuri R."/>
            <person name="La Ragione R.M."/>
            <person name="Hildebrand F."/>
            <person name="Pallen M.J."/>
        </authorList>
    </citation>
    <scope>NUCLEOTIDE SEQUENCE [LARGE SCALE GENOMIC DNA]</scope>
    <source>
        <strain evidence="1 2">Sa2YVA2</strain>
    </source>
</reference>
<dbReference type="Proteomes" id="UP000626786">
    <property type="component" value="Unassembled WGS sequence"/>
</dbReference>
<accession>A0ABR8UAS9</accession>
<evidence type="ECO:0000313" key="2">
    <source>
        <dbReference type="Proteomes" id="UP000626786"/>
    </source>
</evidence>
<dbReference type="PROSITE" id="PS51257">
    <property type="entry name" value="PROKAR_LIPOPROTEIN"/>
    <property type="match status" value="1"/>
</dbReference>
<sequence>MNKWIVLTALTLLLAACSGKDKVVENEGISGGNGAVNEEKPEKVTNVEPEKNKVEAGNLSDFFMEDGAVAQFTGDGIEFSSYRTRTEWLDDTHVNVYEDNGGIEMIKSYRLDEDKIVVLQERPSENEDDKVTLEDLANMEPNKTYLSFPLEVGTEIDVWKVISVDDVVETPLQKFTDVLVLEEKFDDDSYNRSYFARGYGEIMREYHSEEDDAPFKVTSVLESVE</sequence>
<evidence type="ECO:0000313" key="1">
    <source>
        <dbReference type="EMBL" id="MBD7984859.1"/>
    </source>
</evidence>
<proteinExistence type="predicted"/>
<evidence type="ECO:0008006" key="3">
    <source>
        <dbReference type="Google" id="ProtNLM"/>
    </source>
</evidence>
<dbReference type="RefSeq" id="WP_191694546.1">
    <property type="nucleotide sequence ID" value="NZ_JACSQN010000007.1"/>
</dbReference>
<dbReference type="EMBL" id="JACSQN010000007">
    <property type="protein sequence ID" value="MBD7984859.1"/>
    <property type="molecule type" value="Genomic_DNA"/>
</dbReference>
<comment type="caution">
    <text evidence="1">The sequence shown here is derived from an EMBL/GenBank/DDBJ whole genome shotgun (WGS) entry which is preliminary data.</text>
</comment>
<keyword evidence="2" id="KW-1185">Reference proteome</keyword>
<protein>
    <recommendedName>
        <fullName evidence="3">Lipoprotein</fullName>
    </recommendedName>
</protein>
<name>A0ABR8UAS9_9BACL</name>
<organism evidence="1 2">
    <name type="scientific">Sporosarcina quadrami</name>
    <dbReference type="NCBI Taxonomy" id="2762234"/>
    <lineage>
        <taxon>Bacteria</taxon>
        <taxon>Bacillati</taxon>
        <taxon>Bacillota</taxon>
        <taxon>Bacilli</taxon>
        <taxon>Bacillales</taxon>
        <taxon>Caryophanaceae</taxon>
        <taxon>Sporosarcina</taxon>
    </lineage>
</organism>
<gene>
    <name evidence="1" type="ORF">H9649_09710</name>
</gene>